<dbReference type="RefSeq" id="WP_144993967.1">
    <property type="nucleotide sequence ID" value="NZ_CP036281.1"/>
</dbReference>
<dbReference type="OrthoDB" id="388542at2"/>
<feature type="domain" description="SGNH hydrolase-type esterase" evidence="1">
    <location>
        <begin position="202"/>
        <end position="379"/>
    </location>
</feature>
<sequence length="399" mass="44588">MTQTFRTRTRSIRSGLSILALTCFSSGLFFTDALKAEETKQSFTSAVLDPIWQTEQLREPILFLQEEGQLPTGKLFFTPKKIVAVESATRKIVFEEGTDFRWDAEKNQLVLPEGSRIPRLTTEELYPLMTSDTPKIGKPGAPSDTGRGVYFDNKDGYHQLQVEVIYETEPGQWKGPVTKYATDSLPHTTANLKQAKPVKIFLLGDSISEGYNASAYSKAAPGCPAYGELTAMTLESATGSDVDFRNFAVGGWQASQGVKRVDEEKLAEEKPDLVIIAFGMNDVWRKDAAAFKKNIKEIIDAFRAKNSECEFLLISTMLGNENWGMPMDQFYTYRTALKELTGPGIALADLTAVWEEFLKRKTFYDLTGNGVNHPNDFGHIIYAQVLSRMLLDDSAYEVN</sequence>
<dbReference type="GO" id="GO:0004622">
    <property type="term" value="F:phosphatidylcholine lysophospholipase activity"/>
    <property type="evidence" value="ECO:0007669"/>
    <property type="project" value="TreeGrafter"/>
</dbReference>
<proteinExistence type="predicted"/>
<dbReference type="KEGG" id="plon:Pla110_11030"/>
<evidence type="ECO:0000259" key="1">
    <source>
        <dbReference type="Pfam" id="PF13472"/>
    </source>
</evidence>
<dbReference type="SUPFAM" id="SSF52266">
    <property type="entry name" value="SGNH hydrolase"/>
    <property type="match status" value="1"/>
</dbReference>
<organism evidence="2 3">
    <name type="scientific">Polystyrenella longa</name>
    <dbReference type="NCBI Taxonomy" id="2528007"/>
    <lineage>
        <taxon>Bacteria</taxon>
        <taxon>Pseudomonadati</taxon>
        <taxon>Planctomycetota</taxon>
        <taxon>Planctomycetia</taxon>
        <taxon>Planctomycetales</taxon>
        <taxon>Planctomycetaceae</taxon>
        <taxon>Polystyrenella</taxon>
    </lineage>
</organism>
<protein>
    <submittedName>
        <fullName evidence="2">GDSL-like Lipase/Acylhydrolase</fullName>
    </submittedName>
</protein>
<dbReference type="CDD" id="cd00229">
    <property type="entry name" value="SGNH_hydrolase"/>
    <property type="match status" value="1"/>
</dbReference>
<reference evidence="2 3" key="1">
    <citation type="submission" date="2019-02" db="EMBL/GenBank/DDBJ databases">
        <title>Deep-cultivation of Planctomycetes and their phenomic and genomic characterization uncovers novel biology.</title>
        <authorList>
            <person name="Wiegand S."/>
            <person name="Jogler M."/>
            <person name="Boedeker C."/>
            <person name="Pinto D."/>
            <person name="Vollmers J."/>
            <person name="Rivas-Marin E."/>
            <person name="Kohn T."/>
            <person name="Peeters S.H."/>
            <person name="Heuer A."/>
            <person name="Rast P."/>
            <person name="Oberbeckmann S."/>
            <person name="Bunk B."/>
            <person name="Jeske O."/>
            <person name="Meyerdierks A."/>
            <person name="Storesund J.E."/>
            <person name="Kallscheuer N."/>
            <person name="Luecker S."/>
            <person name="Lage O.M."/>
            <person name="Pohl T."/>
            <person name="Merkel B.J."/>
            <person name="Hornburger P."/>
            <person name="Mueller R.-W."/>
            <person name="Bruemmer F."/>
            <person name="Labrenz M."/>
            <person name="Spormann A.M."/>
            <person name="Op den Camp H."/>
            <person name="Overmann J."/>
            <person name="Amann R."/>
            <person name="Jetten M.S.M."/>
            <person name="Mascher T."/>
            <person name="Medema M.H."/>
            <person name="Devos D.P."/>
            <person name="Kaster A.-K."/>
            <person name="Ovreas L."/>
            <person name="Rohde M."/>
            <person name="Galperin M.Y."/>
            <person name="Jogler C."/>
        </authorList>
    </citation>
    <scope>NUCLEOTIDE SEQUENCE [LARGE SCALE GENOMIC DNA]</scope>
    <source>
        <strain evidence="2 3">Pla110</strain>
    </source>
</reference>
<dbReference type="AlphaFoldDB" id="A0A518CJJ4"/>
<dbReference type="EMBL" id="CP036281">
    <property type="protein sequence ID" value="QDU79395.1"/>
    <property type="molecule type" value="Genomic_DNA"/>
</dbReference>
<dbReference type="PANTHER" id="PTHR30383">
    <property type="entry name" value="THIOESTERASE 1/PROTEASE 1/LYSOPHOSPHOLIPASE L1"/>
    <property type="match status" value="1"/>
</dbReference>
<accession>A0A518CJJ4</accession>
<evidence type="ECO:0000313" key="3">
    <source>
        <dbReference type="Proteomes" id="UP000317178"/>
    </source>
</evidence>
<gene>
    <name evidence="2" type="ORF">Pla110_11030</name>
</gene>
<dbReference type="InterPro" id="IPR013830">
    <property type="entry name" value="SGNH_hydro"/>
</dbReference>
<keyword evidence="2" id="KW-0378">Hydrolase</keyword>
<dbReference type="Gene3D" id="3.40.50.1110">
    <property type="entry name" value="SGNH hydrolase"/>
    <property type="match status" value="1"/>
</dbReference>
<dbReference type="Proteomes" id="UP000317178">
    <property type="component" value="Chromosome"/>
</dbReference>
<name>A0A518CJJ4_9PLAN</name>
<evidence type="ECO:0000313" key="2">
    <source>
        <dbReference type="EMBL" id="QDU79395.1"/>
    </source>
</evidence>
<dbReference type="InterPro" id="IPR051532">
    <property type="entry name" value="Ester_Hydrolysis_Enzymes"/>
</dbReference>
<dbReference type="PANTHER" id="PTHR30383:SF5">
    <property type="entry name" value="SGNH HYDROLASE-TYPE ESTERASE DOMAIN-CONTAINING PROTEIN"/>
    <property type="match status" value="1"/>
</dbReference>
<keyword evidence="3" id="KW-1185">Reference proteome</keyword>
<dbReference type="InterPro" id="IPR036514">
    <property type="entry name" value="SGNH_hydro_sf"/>
</dbReference>
<dbReference type="Pfam" id="PF13472">
    <property type="entry name" value="Lipase_GDSL_2"/>
    <property type="match status" value="1"/>
</dbReference>